<dbReference type="PROSITE" id="PS00217">
    <property type="entry name" value="SUGAR_TRANSPORT_2"/>
    <property type="match status" value="1"/>
</dbReference>
<dbReference type="Pfam" id="PF00083">
    <property type="entry name" value="Sugar_tr"/>
    <property type="match status" value="1"/>
</dbReference>
<dbReference type="GO" id="GO:0022857">
    <property type="term" value="F:transmembrane transporter activity"/>
    <property type="evidence" value="ECO:0007669"/>
    <property type="project" value="InterPro"/>
</dbReference>
<dbReference type="InterPro" id="IPR020846">
    <property type="entry name" value="MFS_dom"/>
</dbReference>
<dbReference type="OrthoDB" id="6133115at2759"/>
<dbReference type="InterPro" id="IPR036259">
    <property type="entry name" value="MFS_trans_sf"/>
</dbReference>
<organism evidence="7 8">
    <name type="scientific">Brenthis ino</name>
    <name type="common">lesser marbled fritillary</name>
    <dbReference type="NCBI Taxonomy" id="405034"/>
    <lineage>
        <taxon>Eukaryota</taxon>
        <taxon>Metazoa</taxon>
        <taxon>Ecdysozoa</taxon>
        <taxon>Arthropoda</taxon>
        <taxon>Hexapoda</taxon>
        <taxon>Insecta</taxon>
        <taxon>Pterygota</taxon>
        <taxon>Neoptera</taxon>
        <taxon>Endopterygota</taxon>
        <taxon>Lepidoptera</taxon>
        <taxon>Glossata</taxon>
        <taxon>Ditrysia</taxon>
        <taxon>Papilionoidea</taxon>
        <taxon>Nymphalidae</taxon>
        <taxon>Heliconiinae</taxon>
        <taxon>Argynnini</taxon>
        <taxon>Brenthis</taxon>
    </lineage>
</organism>
<dbReference type="GO" id="GO:0016020">
    <property type="term" value="C:membrane"/>
    <property type="evidence" value="ECO:0007669"/>
    <property type="project" value="UniProtKB-SubCell"/>
</dbReference>
<dbReference type="SUPFAM" id="SSF103473">
    <property type="entry name" value="MFS general substrate transporter"/>
    <property type="match status" value="1"/>
</dbReference>
<evidence type="ECO:0000256" key="2">
    <source>
        <dbReference type="ARBA" id="ARBA00022692"/>
    </source>
</evidence>
<evidence type="ECO:0000313" key="8">
    <source>
        <dbReference type="Proteomes" id="UP000838878"/>
    </source>
</evidence>
<reference evidence="7" key="1">
    <citation type="submission" date="2021-12" db="EMBL/GenBank/DDBJ databases">
        <authorList>
            <person name="Martin H S."/>
        </authorList>
    </citation>
    <scope>NUCLEOTIDE SEQUENCE</scope>
</reference>
<feature type="transmembrane region" description="Helical" evidence="5">
    <location>
        <begin position="115"/>
        <end position="136"/>
    </location>
</feature>
<accession>A0A8J9YIE7</accession>
<dbReference type="InterPro" id="IPR005828">
    <property type="entry name" value="MFS_sugar_transport-like"/>
</dbReference>
<feature type="transmembrane region" description="Helical" evidence="5">
    <location>
        <begin position="148"/>
        <end position="166"/>
    </location>
</feature>
<evidence type="ECO:0000256" key="1">
    <source>
        <dbReference type="ARBA" id="ARBA00004141"/>
    </source>
</evidence>
<comment type="subcellular location">
    <subcellularLocation>
        <location evidence="1">Membrane</location>
        <topology evidence="1">Multi-pass membrane protein</topology>
    </subcellularLocation>
</comment>
<dbReference type="InterPro" id="IPR005829">
    <property type="entry name" value="Sugar_transporter_CS"/>
</dbReference>
<evidence type="ECO:0000259" key="6">
    <source>
        <dbReference type="PROSITE" id="PS50850"/>
    </source>
</evidence>
<feature type="transmembrane region" description="Helical" evidence="5">
    <location>
        <begin position="345"/>
        <end position="366"/>
    </location>
</feature>
<feature type="non-terminal residue" evidence="7">
    <location>
        <position position="518"/>
    </location>
</feature>
<evidence type="ECO:0000256" key="5">
    <source>
        <dbReference type="SAM" id="Phobius"/>
    </source>
</evidence>
<evidence type="ECO:0000256" key="3">
    <source>
        <dbReference type="ARBA" id="ARBA00022989"/>
    </source>
</evidence>
<feature type="transmembrane region" description="Helical" evidence="5">
    <location>
        <begin position="452"/>
        <end position="470"/>
    </location>
</feature>
<dbReference type="PROSITE" id="PS50850">
    <property type="entry name" value="MFS"/>
    <property type="match status" value="1"/>
</dbReference>
<dbReference type="PANTHER" id="PTHR48021:SF39">
    <property type="entry name" value="MAJOR FACILITATOR SUPERFAMILY (MFS) PROFILE DOMAIN-CONTAINING PROTEIN"/>
    <property type="match status" value="1"/>
</dbReference>
<dbReference type="InterPro" id="IPR050549">
    <property type="entry name" value="MFS_Trehalose_Transporter"/>
</dbReference>
<feature type="transmembrane region" description="Helical" evidence="5">
    <location>
        <begin position="172"/>
        <end position="193"/>
    </location>
</feature>
<feature type="transmembrane region" description="Helical" evidence="5">
    <location>
        <begin position="386"/>
        <end position="408"/>
    </location>
</feature>
<evidence type="ECO:0000313" key="7">
    <source>
        <dbReference type="EMBL" id="CAH0731939.1"/>
    </source>
</evidence>
<feature type="transmembrane region" description="Helical" evidence="5">
    <location>
        <begin position="63"/>
        <end position="83"/>
    </location>
</feature>
<sequence>MTTEIRKSVSRTRIVLSQVIACLALNVLLIGLGMSISFVTMVIPDVLDAKEGLSLNKKQASWFGSMAFLCQPLGSVFSGPLLDYFGRRKALFLVNIPHLIAWLLMYFAWDVPSLFLANALLGIGTGIMEAPSVTYVGEVTDPQIRGTLTTLTNSFTSTGMFIAYLLGTVVSWRHAALLSLIIPLSTMILVLFVPETPIWLLSKGRQKDALTSLCKLRGWAEPEDVQKEFNDLLQYNDSITECIVCKEAKDRCEHSKYSIIKKIYFKFKYVFFVKETLRPFKLVMAYFFFHTMSGLLPVRPNMVNVCRALGMKFDPKAVVVIVGVVYIIMNLLSAVIVKTIGKRKLILSSLLATACSSLALSIYSKIKLSVDVFSYEVNTFPEQKEIVPVVLFMTLVSFTSLGIPWILLSEMFPFRSRGMATGLAAALGYVMFFLASKTNYNLESTFHMSGTFMFYSIIGLIGTIYLYFFLPETERKTLVEIEGFYKGNKKIFADDFFINSFRKKKNNDSNKPMLVNCS</sequence>
<dbReference type="Proteomes" id="UP000838878">
    <property type="component" value="Chromosome 9"/>
</dbReference>
<gene>
    <name evidence="7" type="ORF">BINO364_LOCUS16702</name>
</gene>
<dbReference type="EMBL" id="OV170229">
    <property type="protein sequence ID" value="CAH0731939.1"/>
    <property type="molecule type" value="Genomic_DNA"/>
</dbReference>
<keyword evidence="2 5" id="KW-0812">Transmembrane</keyword>
<evidence type="ECO:0000256" key="4">
    <source>
        <dbReference type="ARBA" id="ARBA00023136"/>
    </source>
</evidence>
<keyword evidence="4 5" id="KW-0472">Membrane</keyword>
<keyword evidence="8" id="KW-1185">Reference proteome</keyword>
<feature type="transmembrane region" description="Helical" evidence="5">
    <location>
        <begin position="420"/>
        <end position="440"/>
    </location>
</feature>
<dbReference type="PANTHER" id="PTHR48021">
    <property type="match status" value="1"/>
</dbReference>
<feature type="transmembrane region" description="Helical" evidence="5">
    <location>
        <begin position="20"/>
        <end position="43"/>
    </location>
</feature>
<protein>
    <recommendedName>
        <fullName evidence="6">Major facilitator superfamily (MFS) profile domain-containing protein</fullName>
    </recommendedName>
</protein>
<feature type="transmembrane region" description="Helical" evidence="5">
    <location>
        <begin position="318"/>
        <end position="338"/>
    </location>
</feature>
<feature type="domain" description="Major facilitator superfamily (MFS) profile" evidence="6">
    <location>
        <begin position="19"/>
        <end position="474"/>
    </location>
</feature>
<dbReference type="FunFam" id="1.20.1250.20:FF:000249">
    <property type="entry name" value="facilitated trehalose transporter Tret1"/>
    <property type="match status" value="1"/>
</dbReference>
<feature type="transmembrane region" description="Helical" evidence="5">
    <location>
        <begin position="280"/>
        <end position="298"/>
    </location>
</feature>
<dbReference type="Gene3D" id="1.20.1250.20">
    <property type="entry name" value="MFS general substrate transporter like domains"/>
    <property type="match status" value="1"/>
</dbReference>
<dbReference type="AlphaFoldDB" id="A0A8J9YIE7"/>
<keyword evidence="3 5" id="KW-1133">Transmembrane helix</keyword>
<name>A0A8J9YIE7_9NEOP</name>
<proteinExistence type="predicted"/>
<feature type="transmembrane region" description="Helical" evidence="5">
    <location>
        <begin position="90"/>
        <end position="109"/>
    </location>
</feature>